<evidence type="ECO:0000259" key="1">
    <source>
        <dbReference type="Pfam" id="PF18431"/>
    </source>
</evidence>
<sequence length="120" mass="14134">MISNNEVMFCKLTDEEIERKLRFSFTDITCFYNRDTAINAINETLMMHSEEIAEWIWQDSSESHRRMRLETTHLSPIGYGISKKGKQKYTDLTKSYLILEKSGLQDEGFHIIFTAPLIEY</sequence>
<evidence type="ECO:0000313" key="2">
    <source>
        <dbReference type="EMBL" id="KMY32405.1"/>
    </source>
</evidence>
<accession>A0A0K9FD53</accession>
<gene>
    <name evidence="2" type="ORF">ACZ11_09770</name>
</gene>
<dbReference type="InterPro" id="IPR041436">
    <property type="entry name" value="RNAse_A_bac"/>
</dbReference>
<organism evidence="2 3">
    <name type="scientific">Lysinibacillus xylanilyticus</name>
    <dbReference type="NCBI Taxonomy" id="582475"/>
    <lineage>
        <taxon>Bacteria</taxon>
        <taxon>Bacillati</taxon>
        <taxon>Bacillota</taxon>
        <taxon>Bacilli</taxon>
        <taxon>Bacillales</taxon>
        <taxon>Bacillaceae</taxon>
        <taxon>Lysinibacillus</taxon>
    </lineage>
</organism>
<name>A0A0K9FD53_9BACI</name>
<dbReference type="RefSeq" id="WP_049665646.1">
    <property type="nucleotide sequence ID" value="NZ_LFXJ01000005.1"/>
</dbReference>
<dbReference type="Proteomes" id="UP000037326">
    <property type="component" value="Unassembled WGS sequence"/>
</dbReference>
<dbReference type="EMBL" id="LFXJ01000005">
    <property type="protein sequence ID" value="KMY32405.1"/>
    <property type="molecule type" value="Genomic_DNA"/>
</dbReference>
<dbReference type="GeneID" id="96598541"/>
<dbReference type="Pfam" id="PF18431">
    <property type="entry name" value="RNAse_A_bac"/>
    <property type="match status" value="1"/>
</dbReference>
<dbReference type="PATRIC" id="fig|582475.4.peg.1529"/>
<protein>
    <recommendedName>
        <fullName evidence="1">Bacterial CdiA-CT RNAse A domain-containing protein</fullName>
    </recommendedName>
</protein>
<proteinExistence type="predicted"/>
<feature type="domain" description="Bacterial CdiA-CT RNAse A" evidence="1">
    <location>
        <begin position="13"/>
        <end position="115"/>
    </location>
</feature>
<comment type="caution">
    <text evidence="2">The sequence shown here is derived from an EMBL/GenBank/DDBJ whole genome shotgun (WGS) entry which is preliminary data.</text>
</comment>
<evidence type="ECO:0000313" key="3">
    <source>
        <dbReference type="Proteomes" id="UP000037326"/>
    </source>
</evidence>
<reference evidence="3" key="1">
    <citation type="submission" date="2015-07" db="EMBL/GenBank/DDBJ databases">
        <authorList>
            <person name="Liu B."/>
            <person name="Wang J."/>
            <person name="Zhu Y."/>
            <person name="Liu G."/>
            <person name="Chen Q."/>
            <person name="Lan J."/>
            <person name="Che J."/>
            <person name="Ge C."/>
            <person name="Shi H."/>
            <person name="Pan Z."/>
            <person name="Liu X."/>
        </authorList>
    </citation>
    <scope>NUCLEOTIDE SEQUENCE [LARGE SCALE GENOMIC DNA]</scope>
    <source>
        <strain evidence="3">DSM 23493</strain>
    </source>
</reference>
<dbReference type="AlphaFoldDB" id="A0A0K9FD53"/>
<dbReference type="OrthoDB" id="2735453at2"/>